<sequence length="335" mass="36914">MPRVFGFIKDQRTNLPVPKPPTNIADATYIVTGANSGFGLECTKHLFRMDAKRVIMAARSRCKGEAALTAIRRETSRPNVGEVWELDLTSPDSVEAFAKRVRTLDRLDALIANAGVVMANFQMAEGIEMSLLVNVVSTMLLAFRTLPKLQESARKFGVQTHNTIVTSNSALESEMEHNIDSLQGDVFDGLSKEKSFKTMVQYPNTKLLEILAVRQLASLLPVSEFGVIVNAVNPGFCYSELDRNVGTMAKVGITVMRVLLARTAEEGSRNLLQAAFAGPESHGAYCSECQVKERDVPAWITNDVGKTTQKRVWLDLLKRLDTIGHSIDIKALTTK</sequence>
<dbReference type="InterPro" id="IPR002347">
    <property type="entry name" value="SDR_fam"/>
</dbReference>
<evidence type="ECO:0000256" key="1">
    <source>
        <dbReference type="ARBA" id="ARBA00023002"/>
    </source>
</evidence>
<protein>
    <submittedName>
        <fullName evidence="2">Putative short-chain dehydrogenase</fullName>
    </submittedName>
</protein>
<gene>
    <name evidence="2" type="ORF">LY89DRAFT_595729</name>
</gene>
<keyword evidence="3" id="KW-1185">Reference proteome</keyword>
<dbReference type="SUPFAM" id="SSF51735">
    <property type="entry name" value="NAD(P)-binding Rossmann-fold domains"/>
    <property type="match status" value="1"/>
</dbReference>
<dbReference type="Gene3D" id="3.40.50.720">
    <property type="entry name" value="NAD(P)-binding Rossmann-like Domain"/>
    <property type="match status" value="1"/>
</dbReference>
<proteinExistence type="predicted"/>
<dbReference type="KEGG" id="psco:LY89DRAFT_595729"/>
<dbReference type="InterPro" id="IPR036291">
    <property type="entry name" value="NAD(P)-bd_dom_sf"/>
</dbReference>
<dbReference type="InParanoid" id="A0A194WT87"/>
<dbReference type="STRING" id="149040.A0A194WT87"/>
<evidence type="ECO:0000313" key="2">
    <source>
        <dbReference type="EMBL" id="KUJ10894.1"/>
    </source>
</evidence>
<dbReference type="OrthoDB" id="542013at2759"/>
<dbReference type="PANTHER" id="PTHR43157:SF31">
    <property type="entry name" value="PHOSPHATIDYLINOSITOL-GLYCAN BIOSYNTHESIS CLASS F PROTEIN"/>
    <property type="match status" value="1"/>
</dbReference>
<dbReference type="AlphaFoldDB" id="A0A194WT87"/>
<dbReference type="Pfam" id="PF00106">
    <property type="entry name" value="adh_short"/>
    <property type="match status" value="1"/>
</dbReference>
<dbReference type="GeneID" id="28819606"/>
<dbReference type="EMBL" id="KQ947428">
    <property type="protein sequence ID" value="KUJ10894.1"/>
    <property type="molecule type" value="Genomic_DNA"/>
</dbReference>
<accession>A0A194WT87</accession>
<dbReference type="Proteomes" id="UP000070700">
    <property type="component" value="Unassembled WGS sequence"/>
</dbReference>
<dbReference type="PANTHER" id="PTHR43157">
    <property type="entry name" value="PHOSPHATIDYLINOSITOL-GLYCAN BIOSYNTHESIS CLASS F PROTEIN-RELATED"/>
    <property type="match status" value="1"/>
</dbReference>
<keyword evidence="1" id="KW-0560">Oxidoreductase</keyword>
<reference evidence="2 3" key="1">
    <citation type="submission" date="2015-10" db="EMBL/GenBank/DDBJ databases">
        <title>Full genome of DAOMC 229536 Phialocephala scopiformis, a fungal endophyte of spruce producing the potent anti-insectan compound rugulosin.</title>
        <authorList>
            <consortium name="DOE Joint Genome Institute"/>
            <person name="Walker A.K."/>
            <person name="Frasz S.L."/>
            <person name="Seifert K.A."/>
            <person name="Miller J.D."/>
            <person name="Mondo S.J."/>
            <person name="Labutti K."/>
            <person name="Lipzen A."/>
            <person name="Dockter R."/>
            <person name="Kennedy M."/>
            <person name="Grigoriev I.V."/>
            <person name="Spatafora J.W."/>
        </authorList>
    </citation>
    <scope>NUCLEOTIDE SEQUENCE [LARGE SCALE GENOMIC DNA]</scope>
    <source>
        <strain evidence="2 3">CBS 120377</strain>
    </source>
</reference>
<dbReference type="PRINTS" id="PR00081">
    <property type="entry name" value="GDHRDH"/>
</dbReference>
<dbReference type="RefSeq" id="XP_018065249.1">
    <property type="nucleotide sequence ID" value="XM_018209880.1"/>
</dbReference>
<evidence type="ECO:0000313" key="3">
    <source>
        <dbReference type="Proteomes" id="UP000070700"/>
    </source>
</evidence>
<organism evidence="2 3">
    <name type="scientific">Mollisia scopiformis</name>
    <name type="common">Conifer needle endophyte fungus</name>
    <name type="synonym">Phialocephala scopiformis</name>
    <dbReference type="NCBI Taxonomy" id="149040"/>
    <lineage>
        <taxon>Eukaryota</taxon>
        <taxon>Fungi</taxon>
        <taxon>Dikarya</taxon>
        <taxon>Ascomycota</taxon>
        <taxon>Pezizomycotina</taxon>
        <taxon>Leotiomycetes</taxon>
        <taxon>Helotiales</taxon>
        <taxon>Mollisiaceae</taxon>
        <taxon>Mollisia</taxon>
    </lineage>
</organism>
<dbReference type="GO" id="GO:0016491">
    <property type="term" value="F:oxidoreductase activity"/>
    <property type="evidence" value="ECO:0007669"/>
    <property type="project" value="UniProtKB-KW"/>
</dbReference>
<name>A0A194WT87_MOLSC</name>